<keyword evidence="2" id="KW-1185">Reference proteome</keyword>
<name>A0A8R1E5V3_CAEJA</name>
<dbReference type="EnsemblMetazoa" id="CJA22932.1">
    <property type="protein sequence ID" value="CJA22932.1"/>
    <property type="gene ID" value="WBGene00178504"/>
</dbReference>
<organism evidence="1 2">
    <name type="scientific">Caenorhabditis japonica</name>
    <dbReference type="NCBI Taxonomy" id="281687"/>
    <lineage>
        <taxon>Eukaryota</taxon>
        <taxon>Metazoa</taxon>
        <taxon>Ecdysozoa</taxon>
        <taxon>Nematoda</taxon>
        <taxon>Chromadorea</taxon>
        <taxon>Rhabditida</taxon>
        <taxon>Rhabditina</taxon>
        <taxon>Rhabditomorpha</taxon>
        <taxon>Rhabditoidea</taxon>
        <taxon>Rhabditidae</taxon>
        <taxon>Peloderinae</taxon>
        <taxon>Caenorhabditis</taxon>
    </lineage>
</organism>
<protein>
    <submittedName>
        <fullName evidence="1">Uncharacterized protein</fullName>
    </submittedName>
</protein>
<evidence type="ECO:0000313" key="2">
    <source>
        <dbReference type="Proteomes" id="UP000005237"/>
    </source>
</evidence>
<dbReference type="AlphaFoldDB" id="A0A8R1E5V3"/>
<sequence length="169" mass="19044">MRTLICLSPCVSLRSPPTSTHTRTACRLASPLRSLHSRHVDCRTIVIYFIIVDLRRSANYSRIVPAQFEQGQEVAPADSPLTPTLAVTTDHLLINSYIPSPRGDTLLNNPVTAKPDEGKAPLQEHLRRQAYSHKARFQAHLLLQRGILVTARNTFSEQAARQHRPLLRR</sequence>
<dbReference type="Proteomes" id="UP000005237">
    <property type="component" value="Unassembled WGS sequence"/>
</dbReference>
<reference evidence="2" key="1">
    <citation type="submission" date="2010-08" db="EMBL/GenBank/DDBJ databases">
        <authorList>
            <consortium name="Caenorhabditis japonica Sequencing Consortium"/>
            <person name="Wilson R.K."/>
        </authorList>
    </citation>
    <scope>NUCLEOTIDE SEQUENCE [LARGE SCALE GENOMIC DNA]</scope>
    <source>
        <strain evidence="2">DF5081</strain>
    </source>
</reference>
<proteinExistence type="predicted"/>
<evidence type="ECO:0000313" key="1">
    <source>
        <dbReference type="EnsemblMetazoa" id="CJA22932.1"/>
    </source>
</evidence>
<accession>A0A8R1E5V3</accession>
<reference evidence="1" key="2">
    <citation type="submission" date="2022-06" db="UniProtKB">
        <authorList>
            <consortium name="EnsemblMetazoa"/>
        </authorList>
    </citation>
    <scope>IDENTIFICATION</scope>
    <source>
        <strain evidence="1">DF5081</strain>
    </source>
</reference>